<protein>
    <submittedName>
        <fullName evidence="1">Uncharacterized protein</fullName>
    </submittedName>
</protein>
<name>A0AAD9V028_ACRCE</name>
<reference evidence="1" key="1">
    <citation type="journal article" date="2023" name="G3 (Bethesda)">
        <title>Whole genome assembly and annotation of the endangered Caribbean coral Acropora cervicornis.</title>
        <authorList>
            <person name="Selwyn J.D."/>
            <person name="Vollmer S.V."/>
        </authorList>
    </citation>
    <scope>NUCLEOTIDE SEQUENCE</scope>
    <source>
        <strain evidence="1">K2</strain>
    </source>
</reference>
<dbReference type="AlphaFoldDB" id="A0AAD9V028"/>
<accession>A0AAD9V028</accession>
<evidence type="ECO:0000313" key="2">
    <source>
        <dbReference type="Proteomes" id="UP001249851"/>
    </source>
</evidence>
<dbReference type="EMBL" id="JARQWQ010000057">
    <property type="protein sequence ID" value="KAK2556172.1"/>
    <property type="molecule type" value="Genomic_DNA"/>
</dbReference>
<comment type="caution">
    <text evidence="1">The sequence shown here is derived from an EMBL/GenBank/DDBJ whole genome shotgun (WGS) entry which is preliminary data.</text>
</comment>
<keyword evidence="2" id="KW-1185">Reference proteome</keyword>
<reference evidence="1" key="2">
    <citation type="journal article" date="2023" name="Science">
        <title>Genomic signatures of disease resistance in endangered staghorn corals.</title>
        <authorList>
            <person name="Vollmer S.V."/>
            <person name="Selwyn J.D."/>
            <person name="Despard B.A."/>
            <person name="Roesel C.L."/>
        </authorList>
    </citation>
    <scope>NUCLEOTIDE SEQUENCE</scope>
    <source>
        <strain evidence="1">K2</strain>
    </source>
</reference>
<dbReference type="Proteomes" id="UP001249851">
    <property type="component" value="Unassembled WGS sequence"/>
</dbReference>
<evidence type="ECO:0000313" key="1">
    <source>
        <dbReference type="EMBL" id="KAK2556172.1"/>
    </source>
</evidence>
<dbReference type="PANTHER" id="PTHR47027:SF30">
    <property type="entry name" value="THAP-TYPE DOMAIN-CONTAINING PROTEIN"/>
    <property type="match status" value="1"/>
</dbReference>
<dbReference type="PANTHER" id="PTHR47027">
    <property type="entry name" value="REVERSE TRANSCRIPTASE DOMAIN-CONTAINING PROTEIN"/>
    <property type="match status" value="1"/>
</dbReference>
<organism evidence="1 2">
    <name type="scientific">Acropora cervicornis</name>
    <name type="common">Staghorn coral</name>
    <dbReference type="NCBI Taxonomy" id="6130"/>
    <lineage>
        <taxon>Eukaryota</taxon>
        <taxon>Metazoa</taxon>
        <taxon>Cnidaria</taxon>
        <taxon>Anthozoa</taxon>
        <taxon>Hexacorallia</taxon>
        <taxon>Scleractinia</taxon>
        <taxon>Astrocoeniina</taxon>
        <taxon>Acroporidae</taxon>
        <taxon>Acropora</taxon>
    </lineage>
</organism>
<proteinExistence type="predicted"/>
<gene>
    <name evidence="1" type="ORF">P5673_021769</name>
</gene>
<sequence>MCMPPTMTYTSVARESYYHELTQVVQRAPREDKLIILELCITNTLFYQLDKHFFTWKHQHTGWFHLRDYIITRISALTDTLCTKAMRGPQYSTEYYLVRSKLRLKIAFARRKAPSSAKPKKIDISNLQVPGYCEELSCRITSTLQDMPDGQEEKVEVMWKALKEAVYAEDSDRSKTSLASIKAKVQREVRALKNDWWLRKAKELEEMADNHDHCGLFAGLKAIYGPKTSPLNHARSADGEDLRIGMQAIKTGRKQHFFLLLNQQEAVLSTACDDIKRPTRTDLWHSGQRLAGNPLVRDLLYADNSALVADSPQDMQAIVDYFSMASDTFALKSRLTDDPAVIRWRGESGRRPEPTVPCISVSGHQHENKSESHYLAAVLPCRLYATECTTLYRRHIAYPRCVRRTYSLTRVQLRHLRYILNIRWQDYAPDLEVPRIAHAVSAEALIATHQLGWAGHVR</sequence>